<gene>
    <name evidence="2" type="ordered locus">Cyan7822_2306</name>
</gene>
<evidence type="ECO:0000313" key="2">
    <source>
        <dbReference type="EMBL" id="ADN14284.1"/>
    </source>
</evidence>
<keyword evidence="1" id="KW-1133">Transmembrane helix</keyword>
<proteinExistence type="predicted"/>
<evidence type="ECO:0000313" key="3">
    <source>
        <dbReference type="Proteomes" id="UP000008206"/>
    </source>
</evidence>
<keyword evidence="1" id="KW-0472">Membrane</keyword>
<dbReference type="eggNOG" id="ENOG5030R66">
    <property type="taxonomic scope" value="Bacteria"/>
</dbReference>
<keyword evidence="3" id="KW-1185">Reference proteome</keyword>
<protein>
    <submittedName>
        <fullName evidence="2">Uncharacterized protein</fullName>
    </submittedName>
</protein>
<evidence type="ECO:0000256" key="1">
    <source>
        <dbReference type="SAM" id="Phobius"/>
    </source>
</evidence>
<name>E0UF32_GLOV7</name>
<accession>E0UF32</accession>
<dbReference type="AlphaFoldDB" id="E0UF32"/>
<organism evidence="2 3">
    <name type="scientific">Gloeothece verrucosa (strain PCC 7822)</name>
    <name type="common">Cyanothece sp. (strain PCC 7822)</name>
    <dbReference type="NCBI Taxonomy" id="497965"/>
    <lineage>
        <taxon>Bacteria</taxon>
        <taxon>Bacillati</taxon>
        <taxon>Cyanobacteriota</taxon>
        <taxon>Cyanophyceae</taxon>
        <taxon>Oscillatoriophycideae</taxon>
        <taxon>Chroococcales</taxon>
        <taxon>Aphanothecaceae</taxon>
        <taxon>Gloeothece</taxon>
        <taxon>Gloeothece verrucosa</taxon>
    </lineage>
</organism>
<reference evidence="3" key="1">
    <citation type="journal article" date="2011" name="MBio">
        <title>Novel metabolic attributes of the genus Cyanothece, comprising a group of unicellular nitrogen-fixing Cyanobacteria.</title>
        <authorList>
            <person name="Bandyopadhyay A."/>
            <person name="Elvitigala T."/>
            <person name="Welsh E."/>
            <person name="Stockel J."/>
            <person name="Liberton M."/>
            <person name="Min H."/>
            <person name="Sherman L.A."/>
            <person name="Pakrasi H.B."/>
        </authorList>
    </citation>
    <scope>NUCLEOTIDE SEQUENCE [LARGE SCALE GENOMIC DNA]</scope>
    <source>
        <strain evidence="3">PCC 7822</strain>
    </source>
</reference>
<dbReference type="EMBL" id="CP002198">
    <property type="protein sequence ID" value="ADN14284.1"/>
    <property type="molecule type" value="Genomic_DNA"/>
</dbReference>
<feature type="transmembrane region" description="Helical" evidence="1">
    <location>
        <begin position="39"/>
        <end position="60"/>
    </location>
</feature>
<keyword evidence="1" id="KW-0812">Transmembrane</keyword>
<dbReference type="HOGENOM" id="CLU_2521998_0_0_3"/>
<sequence>MRIHNERRQSSQHRIMSSNNTDFNLSIKIYLSKELAERVVAIFLTIVFGLPLSFATAWYVSKQALTIAPSHKNHEHPNLKNNIH</sequence>
<dbReference type="KEGG" id="cyj:Cyan7822_2306"/>
<dbReference type="Proteomes" id="UP000008206">
    <property type="component" value="Chromosome"/>
</dbReference>